<organism evidence="2 3">
    <name type="scientific">Oryza sativa subsp. indica</name>
    <name type="common">Rice</name>
    <dbReference type="NCBI Taxonomy" id="39946"/>
    <lineage>
        <taxon>Eukaryota</taxon>
        <taxon>Viridiplantae</taxon>
        <taxon>Streptophyta</taxon>
        <taxon>Embryophyta</taxon>
        <taxon>Tracheophyta</taxon>
        <taxon>Spermatophyta</taxon>
        <taxon>Magnoliopsida</taxon>
        <taxon>Liliopsida</taxon>
        <taxon>Poales</taxon>
        <taxon>Poaceae</taxon>
        <taxon>BOP clade</taxon>
        <taxon>Oryzoideae</taxon>
        <taxon>Oryzeae</taxon>
        <taxon>Oryzinae</taxon>
        <taxon>Oryza</taxon>
        <taxon>Oryza sativa</taxon>
    </lineage>
</organism>
<dbReference type="AlphaFoldDB" id="B8AMI7"/>
<dbReference type="EMBL" id="CM000128">
    <property type="protein sequence ID" value="EEC75102.1"/>
    <property type="molecule type" value="Genomic_DNA"/>
</dbReference>
<dbReference type="Proteomes" id="UP000007015">
    <property type="component" value="Chromosome 3"/>
</dbReference>
<proteinExistence type="predicted"/>
<dbReference type="Gramene" id="BGIOSGA010872-TA">
    <property type="protein sequence ID" value="BGIOSGA010872-PA"/>
    <property type="gene ID" value="BGIOSGA010872"/>
</dbReference>
<protein>
    <submittedName>
        <fullName evidence="2">Uncharacterized protein</fullName>
    </submittedName>
</protein>
<name>B8AMI7_ORYSI</name>
<evidence type="ECO:0000313" key="3">
    <source>
        <dbReference type="Proteomes" id="UP000007015"/>
    </source>
</evidence>
<gene>
    <name evidence="2" type="ORF">OsI_11269</name>
</gene>
<sequence>MEIECTWSASCQFLASMRSARASVTVQAHALASARASSRFLTFLMGLLRGRLESSGVPGNSPAFQCLRPVLLLLSPSSSLGLSGGRSAVRALRRGVSEELGKGNSPAFQWRPASVGVVGFAGDDEARAEGGGGGGERHGNGMGDAVADARRSGGEEKRR</sequence>
<reference evidence="2 3" key="1">
    <citation type="journal article" date="2005" name="PLoS Biol.">
        <title>The genomes of Oryza sativa: a history of duplications.</title>
        <authorList>
            <person name="Yu J."/>
            <person name="Wang J."/>
            <person name="Lin W."/>
            <person name="Li S."/>
            <person name="Li H."/>
            <person name="Zhou J."/>
            <person name="Ni P."/>
            <person name="Dong W."/>
            <person name="Hu S."/>
            <person name="Zeng C."/>
            <person name="Zhang J."/>
            <person name="Zhang Y."/>
            <person name="Li R."/>
            <person name="Xu Z."/>
            <person name="Li S."/>
            <person name="Li X."/>
            <person name="Zheng H."/>
            <person name="Cong L."/>
            <person name="Lin L."/>
            <person name="Yin J."/>
            <person name="Geng J."/>
            <person name="Li G."/>
            <person name="Shi J."/>
            <person name="Liu J."/>
            <person name="Lv H."/>
            <person name="Li J."/>
            <person name="Wang J."/>
            <person name="Deng Y."/>
            <person name="Ran L."/>
            <person name="Shi X."/>
            <person name="Wang X."/>
            <person name="Wu Q."/>
            <person name="Li C."/>
            <person name="Ren X."/>
            <person name="Wang J."/>
            <person name="Wang X."/>
            <person name="Li D."/>
            <person name="Liu D."/>
            <person name="Zhang X."/>
            <person name="Ji Z."/>
            <person name="Zhao W."/>
            <person name="Sun Y."/>
            <person name="Zhang Z."/>
            <person name="Bao J."/>
            <person name="Han Y."/>
            <person name="Dong L."/>
            <person name="Ji J."/>
            <person name="Chen P."/>
            <person name="Wu S."/>
            <person name="Liu J."/>
            <person name="Xiao Y."/>
            <person name="Bu D."/>
            <person name="Tan J."/>
            <person name="Yang L."/>
            <person name="Ye C."/>
            <person name="Zhang J."/>
            <person name="Xu J."/>
            <person name="Zhou Y."/>
            <person name="Yu Y."/>
            <person name="Zhang B."/>
            <person name="Zhuang S."/>
            <person name="Wei H."/>
            <person name="Liu B."/>
            <person name="Lei M."/>
            <person name="Yu H."/>
            <person name="Li Y."/>
            <person name="Xu H."/>
            <person name="Wei S."/>
            <person name="He X."/>
            <person name="Fang L."/>
            <person name="Zhang Z."/>
            <person name="Zhang Y."/>
            <person name="Huang X."/>
            <person name="Su Z."/>
            <person name="Tong W."/>
            <person name="Li J."/>
            <person name="Tong Z."/>
            <person name="Li S."/>
            <person name="Ye J."/>
            <person name="Wang L."/>
            <person name="Fang L."/>
            <person name="Lei T."/>
            <person name="Chen C."/>
            <person name="Chen H."/>
            <person name="Xu Z."/>
            <person name="Li H."/>
            <person name="Huang H."/>
            <person name="Zhang F."/>
            <person name="Xu H."/>
            <person name="Li N."/>
            <person name="Zhao C."/>
            <person name="Li S."/>
            <person name="Dong L."/>
            <person name="Huang Y."/>
            <person name="Li L."/>
            <person name="Xi Y."/>
            <person name="Qi Q."/>
            <person name="Li W."/>
            <person name="Zhang B."/>
            <person name="Hu W."/>
            <person name="Zhang Y."/>
            <person name="Tian X."/>
            <person name="Jiao Y."/>
            <person name="Liang X."/>
            <person name="Jin J."/>
            <person name="Gao L."/>
            <person name="Zheng W."/>
            <person name="Hao B."/>
            <person name="Liu S."/>
            <person name="Wang W."/>
            <person name="Yuan L."/>
            <person name="Cao M."/>
            <person name="McDermott J."/>
            <person name="Samudrala R."/>
            <person name="Wang J."/>
            <person name="Wong G.K."/>
            <person name="Yang H."/>
        </authorList>
    </citation>
    <scope>NUCLEOTIDE SEQUENCE [LARGE SCALE GENOMIC DNA]</scope>
    <source>
        <strain evidence="3">cv. 93-11</strain>
    </source>
</reference>
<dbReference type="HOGENOM" id="CLU_1663620_0_0_1"/>
<keyword evidence="3" id="KW-1185">Reference proteome</keyword>
<feature type="region of interest" description="Disordered" evidence="1">
    <location>
        <begin position="121"/>
        <end position="159"/>
    </location>
</feature>
<accession>B8AMI7</accession>
<evidence type="ECO:0000256" key="1">
    <source>
        <dbReference type="SAM" id="MobiDB-lite"/>
    </source>
</evidence>
<evidence type="ECO:0000313" key="2">
    <source>
        <dbReference type="EMBL" id="EEC75102.1"/>
    </source>
</evidence>
<feature type="compositionally biased region" description="Basic and acidic residues" evidence="1">
    <location>
        <begin position="147"/>
        <end position="159"/>
    </location>
</feature>